<keyword evidence="1" id="KW-0732">Signal</keyword>
<reference evidence="2 3" key="1">
    <citation type="submission" date="2015-09" db="EMBL/GenBank/DDBJ databases">
        <title>Sorangium comparison.</title>
        <authorList>
            <person name="Zaburannyi N."/>
            <person name="Bunk B."/>
            <person name="Overmann J."/>
            <person name="Mueller R."/>
        </authorList>
    </citation>
    <scope>NUCLEOTIDE SEQUENCE [LARGE SCALE GENOMIC DNA]</scope>
    <source>
        <strain evidence="2 3">So ce836</strain>
    </source>
</reference>
<name>A0A4P2QEH2_SORCE</name>
<evidence type="ECO:0000313" key="3">
    <source>
        <dbReference type="Proteomes" id="UP000295497"/>
    </source>
</evidence>
<evidence type="ECO:0000256" key="1">
    <source>
        <dbReference type="SAM" id="SignalP"/>
    </source>
</evidence>
<evidence type="ECO:0008006" key="4">
    <source>
        <dbReference type="Google" id="ProtNLM"/>
    </source>
</evidence>
<feature type="signal peptide" evidence="1">
    <location>
        <begin position="1"/>
        <end position="22"/>
    </location>
</feature>
<evidence type="ECO:0000313" key="2">
    <source>
        <dbReference type="EMBL" id="AUX28195.1"/>
    </source>
</evidence>
<dbReference type="AlphaFoldDB" id="A0A4P2QEH2"/>
<gene>
    <name evidence="2" type="ORF">SOCE836_002630</name>
</gene>
<dbReference type="Proteomes" id="UP000295497">
    <property type="component" value="Chromosome"/>
</dbReference>
<organism evidence="2 3">
    <name type="scientific">Sorangium cellulosum</name>
    <name type="common">Polyangium cellulosum</name>
    <dbReference type="NCBI Taxonomy" id="56"/>
    <lineage>
        <taxon>Bacteria</taxon>
        <taxon>Pseudomonadati</taxon>
        <taxon>Myxococcota</taxon>
        <taxon>Polyangia</taxon>
        <taxon>Polyangiales</taxon>
        <taxon>Polyangiaceae</taxon>
        <taxon>Sorangium</taxon>
    </lineage>
</organism>
<proteinExistence type="predicted"/>
<feature type="chain" id="PRO_5020618428" description="HEAT repeat domain-containing protein" evidence="1">
    <location>
        <begin position="23"/>
        <end position="134"/>
    </location>
</feature>
<accession>A0A4P2QEH2</accession>
<protein>
    <recommendedName>
        <fullName evidence="4">HEAT repeat domain-containing protein</fullName>
    </recommendedName>
</protein>
<sequence length="134" mass="14052">MSSDLRAAGLALLAAHAPAALAELSGDAMRVLAGEMPEGLLRELGTRLDLGALAGLPRWPAEAWDRALEALGSPLPHVRAHAASTMSYKTPMPQRALVALGSLRADPSRRVRAAVDDALARVLSREGALEDDEA</sequence>
<dbReference type="EMBL" id="CP012672">
    <property type="protein sequence ID" value="AUX28195.1"/>
    <property type="molecule type" value="Genomic_DNA"/>
</dbReference>